<accession>A0A3R9ZQR9</accession>
<comment type="caution">
    <text evidence="1">The sequence shown here is derived from an EMBL/GenBank/DDBJ whole genome shotgun (WGS) entry which is preliminary data.</text>
</comment>
<protein>
    <submittedName>
        <fullName evidence="1">Uncharacterized protein</fullName>
    </submittedName>
</protein>
<dbReference type="AlphaFoldDB" id="A0A3R9ZQR9"/>
<evidence type="ECO:0000313" key="1">
    <source>
        <dbReference type="EMBL" id="RST70245.1"/>
    </source>
</evidence>
<gene>
    <name evidence="1" type="ORF">EIC27_01750</name>
</gene>
<dbReference type="RefSeq" id="WP_126044443.1">
    <property type="nucleotide sequence ID" value="NZ_RXFM01000015.1"/>
</dbReference>
<dbReference type="EMBL" id="RXFM01000015">
    <property type="protein sequence ID" value="RST70245.1"/>
    <property type="molecule type" value="Genomic_DNA"/>
</dbReference>
<sequence>MSRLSKEHQELQSIRDKIKKISENQYNFCADLATELLLAYTNLISKMMVDICKTFAVLTRSISHLISDPECSKYTDTFMSNKSCLFVKNNFIKYHLYKYEKVSKFKNYADKLDIYNIKEFILTKNITESEAPKCPFGLLTIKMYEELGKVNQKDQYETAALVNSYLEDCVNDVHSTIATANNPSAYNMPTYAQEDIPTLEHNIEV</sequence>
<evidence type="ECO:0000313" key="2">
    <source>
        <dbReference type="Proteomes" id="UP000279470"/>
    </source>
</evidence>
<reference evidence="2" key="1">
    <citation type="submission" date="2018-11" db="EMBL/GenBank/DDBJ databases">
        <title>Phylogenetic, genomic, and biogeographic characterization of a novel and ubiquitous marine invertebrate-associated Rickettsiales parasite, Candidatus Marinoinvertebrata rohwerii, gen. nov., sp. nov.</title>
        <authorList>
            <person name="Klinges J.G."/>
            <person name="Rosales S.M."/>
            <person name="Mcminds R."/>
            <person name="Shaver E.C."/>
            <person name="Shantz A."/>
            <person name="Peters E.C."/>
            <person name="Burkepile D.E."/>
            <person name="Silliman B.R."/>
            <person name="Vega Thurber R.L."/>
        </authorList>
    </citation>
    <scope>NUCLEOTIDE SEQUENCE [LARGE SCALE GENOMIC DNA]</scope>
    <source>
        <strain evidence="2">a_cerv_44</strain>
    </source>
</reference>
<proteinExistence type="predicted"/>
<name>A0A3R9ZQR9_9RICK</name>
<keyword evidence="2" id="KW-1185">Reference proteome</keyword>
<organism evidence="1 2">
    <name type="scientific">Candidatus Aquarickettsia rohweri</name>
    <dbReference type="NCBI Taxonomy" id="2602574"/>
    <lineage>
        <taxon>Bacteria</taxon>
        <taxon>Pseudomonadati</taxon>
        <taxon>Pseudomonadota</taxon>
        <taxon>Alphaproteobacteria</taxon>
        <taxon>Rickettsiales</taxon>
        <taxon>Candidatus Midichloriaceae</taxon>
        <taxon>Candidatus Aquarickettsia</taxon>
    </lineage>
</organism>
<dbReference type="Proteomes" id="UP000279470">
    <property type="component" value="Unassembled WGS sequence"/>
</dbReference>